<keyword evidence="3" id="KW-1185">Reference proteome</keyword>
<gene>
    <name evidence="2" type="ORF">GRI47_04635</name>
</gene>
<dbReference type="Gene3D" id="1.10.10.2910">
    <property type="match status" value="1"/>
</dbReference>
<proteinExistence type="predicted"/>
<dbReference type="Proteomes" id="UP000430272">
    <property type="component" value="Unassembled WGS sequence"/>
</dbReference>
<dbReference type="GO" id="GO:0003677">
    <property type="term" value="F:DNA binding"/>
    <property type="evidence" value="ECO:0007669"/>
    <property type="project" value="InterPro"/>
</dbReference>
<dbReference type="AlphaFoldDB" id="A0A844Y7N7"/>
<dbReference type="SUPFAM" id="SSF47413">
    <property type="entry name" value="lambda repressor-like DNA-binding domains"/>
    <property type="match status" value="1"/>
</dbReference>
<dbReference type="Pfam" id="PF06114">
    <property type="entry name" value="Peptidase_M78"/>
    <property type="match status" value="1"/>
</dbReference>
<feature type="domain" description="IrrE N-terminal-like" evidence="1">
    <location>
        <begin position="259"/>
        <end position="347"/>
    </location>
</feature>
<dbReference type="Gene3D" id="1.10.260.40">
    <property type="entry name" value="lambda repressor-like DNA-binding domains"/>
    <property type="match status" value="1"/>
</dbReference>
<organism evidence="2 3">
    <name type="scientific">Qipengyuania pelagi</name>
    <dbReference type="NCBI Taxonomy" id="994320"/>
    <lineage>
        <taxon>Bacteria</taxon>
        <taxon>Pseudomonadati</taxon>
        <taxon>Pseudomonadota</taxon>
        <taxon>Alphaproteobacteria</taxon>
        <taxon>Sphingomonadales</taxon>
        <taxon>Erythrobacteraceae</taxon>
        <taxon>Qipengyuania</taxon>
    </lineage>
</organism>
<dbReference type="EMBL" id="WTYD01000001">
    <property type="protein sequence ID" value="MXO53293.1"/>
    <property type="molecule type" value="Genomic_DNA"/>
</dbReference>
<dbReference type="OrthoDB" id="9794834at2"/>
<evidence type="ECO:0000313" key="3">
    <source>
        <dbReference type="Proteomes" id="UP000430272"/>
    </source>
</evidence>
<comment type="caution">
    <text evidence="2">The sequence shown here is derived from an EMBL/GenBank/DDBJ whole genome shotgun (WGS) entry which is preliminary data.</text>
</comment>
<name>A0A844Y7N7_9SPHN</name>
<dbReference type="InterPro" id="IPR052345">
    <property type="entry name" value="Rad_response_metalloprotease"/>
</dbReference>
<dbReference type="InterPro" id="IPR010982">
    <property type="entry name" value="Lambda_DNA-bd_dom_sf"/>
</dbReference>
<dbReference type="InterPro" id="IPR010359">
    <property type="entry name" value="IrrE_HExxH"/>
</dbReference>
<dbReference type="PANTHER" id="PTHR43236:SF1">
    <property type="entry name" value="BLL7220 PROTEIN"/>
    <property type="match status" value="1"/>
</dbReference>
<sequence length="386" mass="43349">MGQCDEVEAGGSVEGALREAHEFIPDWFSKPGDSIRALMQRRGVGPEDVAVRLSGGMASLRGLLDGSQPIQADDASALAASLGGTATFWLKRQENYDGALERAVDRAFATDADDWLLIPVPGAKPRGRMSEDTRRSEVRRRLAFFNVGTIAAWETRYGRIRSETLFRTSQAFSSDDHAVLMWLREGELSADMVSTRPLHVDNLLDRMEAIRKLSLIRRPELFLPKLKSLCAEVGVAVVLQRAPQGCRASGASRMVASDKAMILLSFRGLSDDRFWFTVFHELGHVVLHRAQTFVDSDIDAEAQDDTEREANDFASRCIIPERREDEFERLYAAKDAVVRFSVSTGVAPGLTVGQMQHRRMIRPDQMNFLKRHWRWDDLAALFDQPR</sequence>
<reference evidence="2 3" key="1">
    <citation type="submission" date="2019-12" db="EMBL/GenBank/DDBJ databases">
        <title>Genomic-based taxomic classification of the family Erythrobacteraceae.</title>
        <authorList>
            <person name="Xu L."/>
        </authorList>
    </citation>
    <scope>NUCLEOTIDE SEQUENCE [LARGE SCALE GENOMIC DNA]</scope>
    <source>
        <strain evidence="2 3">JCM 17468</strain>
    </source>
</reference>
<evidence type="ECO:0000259" key="1">
    <source>
        <dbReference type="Pfam" id="PF06114"/>
    </source>
</evidence>
<accession>A0A844Y7N7</accession>
<dbReference type="PANTHER" id="PTHR43236">
    <property type="entry name" value="ANTITOXIN HIGA1"/>
    <property type="match status" value="1"/>
</dbReference>
<protein>
    <submittedName>
        <fullName evidence="2">ImmA/IrrE family metallo-endopeptidase</fullName>
    </submittedName>
</protein>
<evidence type="ECO:0000313" key="2">
    <source>
        <dbReference type="EMBL" id="MXO53293.1"/>
    </source>
</evidence>